<feature type="chain" id="PRO_5016446261" evidence="1">
    <location>
        <begin position="18"/>
        <end position="160"/>
    </location>
</feature>
<dbReference type="OrthoDB" id="7172369at2"/>
<sequence>MKFIILILLLVSNVAVAKSPLQDSFTISSMNFEEPWEHYKAAIFADGTTVLILQNEDAAVKSFQIHNSPSTFQDLISTLDEFQFTRFEDDYGWMNDEEKDPKCTELLSGHVYTHASLQYAGQEKIVSYYHGCQGFFRETELKSLLRHVKDIMGLSEFVGT</sequence>
<gene>
    <name evidence="2" type="ORF">B0I24_12042</name>
    <name evidence="3" type="ORF">CWE07_13810</name>
</gene>
<dbReference type="AlphaFoldDB" id="A0A327WNY9"/>
<keyword evidence="5" id="KW-1185">Reference proteome</keyword>
<protein>
    <submittedName>
        <fullName evidence="2">Uncharacterized protein</fullName>
    </submittedName>
</protein>
<feature type="signal peptide" evidence="1">
    <location>
        <begin position="1"/>
        <end position="17"/>
    </location>
</feature>
<dbReference type="RefSeq" id="WP_111570506.1">
    <property type="nucleotide sequence ID" value="NZ_PIPK01000019.1"/>
</dbReference>
<organism evidence="2 4">
    <name type="scientific">Aliidiomarina maris</name>
    <dbReference type="NCBI Taxonomy" id="531312"/>
    <lineage>
        <taxon>Bacteria</taxon>
        <taxon>Pseudomonadati</taxon>
        <taxon>Pseudomonadota</taxon>
        <taxon>Gammaproteobacteria</taxon>
        <taxon>Alteromonadales</taxon>
        <taxon>Idiomarinaceae</taxon>
        <taxon>Aliidiomarina</taxon>
    </lineage>
</organism>
<evidence type="ECO:0000313" key="5">
    <source>
        <dbReference type="Proteomes" id="UP000287865"/>
    </source>
</evidence>
<dbReference type="EMBL" id="QLMD01000020">
    <property type="protein sequence ID" value="RAJ93315.1"/>
    <property type="molecule type" value="Genomic_DNA"/>
</dbReference>
<reference evidence="2 4" key="2">
    <citation type="submission" date="2018-06" db="EMBL/GenBank/DDBJ databases">
        <title>Genomic Encyclopedia of Type Strains, Phase III (KMG-III): the genomes of soil and plant-associated and newly described type strains.</title>
        <authorList>
            <person name="Whitman W."/>
        </authorList>
    </citation>
    <scope>NUCLEOTIDE SEQUENCE [LARGE SCALE GENOMIC DNA]</scope>
    <source>
        <strain evidence="2 4">CGMCC 1.15366</strain>
    </source>
</reference>
<name>A0A327WNY9_9GAMM</name>
<dbReference type="EMBL" id="PIPK01000019">
    <property type="protein sequence ID" value="RUO18569.1"/>
    <property type="molecule type" value="Genomic_DNA"/>
</dbReference>
<dbReference type="Proteomes" id="UP000287865">
    <property type="component" value="Unassembled WGS sequence"/>
</dbReference>
<reference evidence="3 5" key="1">
    <citation type="journal article" date="2018" name="Front. Microbiol.">
        <title>Genome-Based Analysis Reveals the Taxonomy and Diversity of the Family Idiomarinaceae.</title>
        <authorList>
            <person name="Liu Y."/>
            <person name="Lai Q."/>
            <person name="Shao Z."/>
        </authorList>
    </citation>
    <scope>NUCLEOTIDE SEQUENCE [LARGE SCALE GENOMIC DNA]</scope>
    <source>
        <strain evidence="3 5">CF12-14</strain>
    </source>
</reference>
<evidence type="ECO:0000313" key="4">
    <source>
        <dbReference type="Proteomes" id="UP000249203"/>
    </source>
</evidence>
<comment type="caution">
    <text evidence="2">The sequence shown here is derived from an EMBL/GenBank/DDBJ whole genome shotgun (WGS) entry which is preliminary data.</text>
</comment>
<keyword evidence="1" id="KW-0732">Signal</keyword>
<proteinExistence type="predicted"/>
<evidence type="ECO:0000313" key="3">
    <source>
        <dbReference type="EMBL" id="RUO18569.1"/>
    </source>
</evidence>
<evidence type="ECO:0000256" key="1">
    <source>
        <dbReference type="SAM" id="SignalP"/>
    </source>
</evidence>
<accession>A0A327WNY9</accession>
<dbReference type="Proteomes" id="UP000249203">
    <property type="component" value="Unassembled WGS sequence"/>
</dbReference>
<evidence type="ECO:0000313" key="2">
    <source>
        <dbReference type="EMBL" id="RAJ93315.1"/>
    </source>
</evidence>